<accession>A0ABN2JG81</accession>
<dbReference type="EMBL" id="BAAAME010000002">
    <property type="protein sequence ID" value="GAA1725996.1"/>
    <property type="molecule type" value="Genomic_DNA"/>
</dbReference>
<dbReference type="Proteomes" id="UP001501057">
    <property type="component" value="Unassembled WGS sequence"/>
</dbReference>
<protein>
    <recommendedName>
        <fullName evidence="5">SdpI family protein</fullName>
    </recommendedName>
</protein>
<organism evidence="3 4">
    <name type="scientific">Aeromicrobium alkaliterrae</name>
    <dbReference type="NCBI Taxonomy" id="302168"/>
    <lineage>
        <taxon>Bacteria</taxon>
        <taxon>Bacillati</taxon>
        <taxon>Actinomycetota</taxon>
        <taxon>Actinomycetes</taxon>
        <taxon>Propionibacteriales</taxon>
        <taxon>Nocardioidaceae</taxon>
        <taxon>Aeromicrobium</taxon>
    </lineage>
</organism>
<evidence type="ECO:0000313" key="4">
    <source>
        <dbReference type="Proteomes" id="UP001501057"/>
    </source>
</evidence>
<feature type="transmembrane region" description="Helical" evidence="2">
    <location>
        <begin position="98"/>
        <end position="116"/>
    </location>
</feature>
<sequence length="152" mass="15645">MNSATGTAAGLALGLLSIGLTVGWVASLVRSRSLGPNGIVGLKTRATKSSPEAWYAGHDAAVPALWSAAIAATTLAFVNIGLAVVLSESKRADSTVTVVGISSFAGVVALLAFATMRADRVARRVRRAIETRRPTDPPRRLGDPGTHDTPAT</sequence>
<feature type="compositionally biased region" description="Basic and acidic residues" evidence="1">
    <location>
        <begin position="128"/>
        <end position="146"/>
    </location>
</feature>
<dbReference type="Pfam" id="PF13630">
    <property type="entry name" value="SdpI"/>
    <property type="match status" value="1"/>
</dbReference>
<evidence type="ECO:0008006" key="5">
    <source>
        <dbReference type="Google" id="ProtNLM"/>
    </source>
</evidence>
<keyword evidence="2" id="KW-1133">Transmembrane helix</keyword>
<dbReference type="InterPro" id="IPR025962">
    <property type="entry name" value="SdpI/YhfL"/>
</dbReference>
<keyword evidence="2" id="KW-0812">Transmembrane</keyword>
<reference evidence="3 4" key="1">
    <citation type="journal article" date="2019" name="Int. J. Syst. Evol. Microbiol.">
        <title>The Global Catalogue of Microorganisms (GCM) 10K type strain sequencing project: providing services to taxonomists for standard genome sequencing and annotation.</title>
        <authorList>
            <consortium name="The Broad Institute Genomics Platform"/>
            <consortium name="The Broad Institute Genome Sequencing Center for Infectious Disease"/>
            <person name="Wu L."/>
            <person name="Ma J."/>
        </authorList>
    </citation>
    <scope>NUCLEOTIDE SEQUENCE [LARGE SCALE GENOMIC DNA]</scope>
    <source>
        <strain evidence="3 4">JCM 13518</strain>
    </source>
</reference>
<name>A0ABN2JG81_9ACTN</name>
<keyword evidence="2" id="KW-0472">Membrane</keyword>
<comment type="caution">
    <text evidence="3">The sequence shown here is derived from an EMBL/GenBank/DDBJ whole genome shotgun (WGS) entry which is preliminary data.</text>
</comment>
<evidence type="ECO:0000313" key="3">
    <source>
        <dbReference type="EMBL" id="GAA1725996.1"/>
    </source>
</evidence>
<evidence type="ECO:0000256" key="1">
    <source>
        <dbReference type="SAM" id="MobiDB-lite"/>
    </source>
</evidence>
<feature type="transmembrane region" description="Helical" evidence="2">
    <location>
        <begin position="64"/>
        <end position="86"/>
    </location>
</feature>
<dbReference type="RefSeq" id="WP_425545779.1">
    <property type="nucleotide sequence ID" value="NZ_BAAAME010000002.1"/>
</dbReference>
<gene>
    <name evidence="3" type="ORF">GCM10009710_03380</name>
</gene>
<evidence type="ECO:0000256" key="2">
    <source>
        <dbReference type="SAM" id="Phobius"/>
    </source>
</evidence>
<feature type="region of interest" description="Disordered" evidence="1">
    <location>
        <begin position="128"/>
        <end position="152"/>
    </location>
</feature>
<keyword evidence="4" id="KW-1185">Reference proteome</keyword>
<proteinExistence type="predicted"/>
<feature type="transmembrane region" description="Helical" evidence="2">
    <location>
        <begin position="6"/>
        <end position="29"/>
    </location>
</feature>